<dbReference type="GO" id="GO:0005507">
    <property type="term" value="F:copper ion binding"/>
    <property type="evidence" value="ECO:0007669"/>
    <property type="project" value="TreeGrafter"/>
</dbReference>
<dbReference type="GO" id="GO:0003700">
    <property type="term" value="F:DNA-binding transcription factor activity"/>
    <property type="evidence" value="ECO:0007669"/>
    <property type="project" value="InterPro"/>
</dbReference>
<evidence type="ECO:0000256" key="11">
    <source>
        <dbReference type="SAM" id="MobiDB-lite"/>
    </source>
</evidence>
<dbReference type="InterPro" id="IPR036412">
    <property type="entry name" value="HAD-like_sf"/>
</dbReference>
<feature type="compositionally biased region" description="Polar residues" evidence="11">
    <location>
        <begin position="1083"/>
        <end position="1094"/>
    </location>
</feature>
<dbReference type="GO" id="GO:0016887">
    <property type="term" value="F:ATP hydrolysis activity"/>
    <property type="evidence" value="ECO:0007669"/>
    <property type="project" value="InterPro"/>
</dbReference>
<evidence type="ECO:0000256" key="4">
    <source>
        <dbReference type="ARBA" id="ARBA00022723"/>
    </source>
</evidence>
<evidence type="ECO:0000256" key="9">
    <source>
        <dbReference type="ARBA" id="ARBA00023136"/>
    </source>
</evidence>
<evidence type="ECO:0000256" key="1">
    <source>
        <dbReference type="ARBA" id="ARBA00004141"/>
    </source>
</evidence>
<evidence type="ECO:0000256" key="12">
    <source>
        <dbReference type="SAM" id="Phobius"/>
    </source>
</evidence>
<keyword evidence="15" id="KW-1185">Reference proteome</keyword>
<evidence type="ECO:0000259" key="13">
    <source>
        <dbReference type="PROSITE" id="PS50846"/>
    </source>
</evidence>
<keyword evidence="4" id="KW-0479">Metal-binding</keyword>
<dbReference type="Pfam" id="PF00403">
    <property type="entry name" value="HMA"/>
    <property type="match status" value="1"/>
</dbReference>
<keyword evidence="9 12" id="KW-0472">Membrane</keyword>
<evidence type="ECO:0000256" key="8">
    <source>
        <dbReference type="ARBA" id="ARBA00022989"/>
    </source>
</evidence>
<dbReference type="GO" id="GO:0043682">
    <property type="term" value="F:P-type divalent copper transporter activity"/>
    <property type="evidence" value="ECO:0007669"/>
    <property type="project" value="TreeGrafter"/>
</dbReference>
<dbReference type="InterPro" id="IPR036163">
    <property type="entry name" value="HMA_dom_sf"/>
</dbReference>
<reference evidence="14 15" key="1">
    <citation type="submission" date="2020-05" db="EMBL/GenBank/DDBJ databases">
        <title>Identification and distribution of gene clusters putatively required for synthesis of sphingolipid metabolism inhibitors in phylogenetically diverse species of the filamentous fungus Fusarium.</title>
        <authorList>
            <person name="Kim H.-S."/>
            <person name="Busman M."/>
            <person name="Brown D.W."/>
            <person name="Divon H."/>
            <person name="Uhlig S."/>
            <person name="Proctor R.H."/>
        </authorList>
    </citation>
    <scope>NUCLEOTIDE SEQUENCE [LARGE SCALE GENOMIC DNA]</scope>
    <source>
        <strain evidence="14 15">NRRL 25196</strain>
    </source>
</reference>
<dbReference type="InterPro" id="IPR021833">
    <property type="entry name" value="DUF3425"/>
</dbReference>
<dbReference type="NCBIfam" id="TIGR01494">
    <property type="entry name" value="ATPase_P-type"/>
    <property type="match status" value="2"/>
</dbReference>
<dbReference type="Gene3D" id="3.30.70.100">
    <property type="match status" value="1"/>
</dbReference>
<evidence type="ECO:0000256" key="6">
    <source>
        <dbReference type="ARBA" id="ARBA00022840"/>
    </source>
</evidence>
<dbReference type="Pfam" id="PF11905">
    <property type="entry name" value="DUF3425"/>
    <property type="match status" value="2"/>
</dbReference>
<feature type="transmembrane region" description="Helical" evidence="12">
    <location>
        <begin position="397"/>
        <end position="415"/>
    </location>
</feature>
<evidence type="ECO:0000256" key="5">
    <source>
        <dbReference type="ARBA" id="ARBA00022741"/>
    </source>
</evidence>
<feature type="transmembrane region" description="Helical" evidence="12">
    <location>
        <begin position="768"/>
        <end position="789"/>
    </location>
</feature>
<organism evidence="14 15">
    <name type="scientific">Fusarium napiforme</name>
    <dbReference type="NCBI Taxonomy" id="42672"/>
    <lineage>
        <taxon>Eukaryota</taxon>
        <taxon>Fungi</taxon>
        <taxon>Dikarya</taxon>
        <taxon>Ascomycota</taxon>
        <taxon>Pezizomycotina</taxon>
        <taxon>Sordariomycetes</taxon>
        <taxon>Hypocreomycetidae</taxon>
        <taxon>Hypocreales</taxon>
        <taxon>Nectriaceae</taxon>
        <taxon>Fusarium</taxon>
        <taxon>Fusarium fujikuroi species complex</taxon>
    </lineage>
</organism>
<dbReference type="InterPro" id="IPR018303">
    <property type="entry name" value="ATPase_P-typ_P_site"/>
</dbReference>
<keyword evidence="3 12" id="KW-0812">Transmembrane</keyword>
<dbReference type="InterPro" id="IPR008250">
    <property type="entry name" value="ATPase_P-typ_transduc_dom_A_sf"/>
</dbReference>
<dbReference type="Gene3D" id="3.40.50.1000">
    <property type="entry name" value="HAD superfamily/HAD-like"/>
    <property type="match status" value="1"/>
</dbReference>
<dbReference type="InterPro" id="IPR023214">
    <property type="entry name" value="HAD_sf"/>
</dbReference>
<sequence length="1624" mass="178349">MACCIIAAFIIHRSITTLQYFNGISPVDKSNPLQYEHITVGNEEVTVQHLSLSGITCESCCTAVETALLKVPGIVKVTTSLLLSSATIVYDRNILGLERIRSIIHDAGYQTSLEQNQTELVEVMSRKKELQQLHDAFRGSSVLSAVVWTWSSIVFPTPVLKDRGLESWGYLVFSLLPAWFVQIWYARSIHLGAWRKADKAGMDMLMSLSILLGLEYSLSQYLFQTSSLGVRSQIRDDSIHISNALLVTVVLGGRYLNQALRSKATSQISTLHRFQTGLTNILILPCRTSTPTFLLQANHRILIPADSVIPCDCYVASGSSLVDQSLLTGETAHLLKNPGDLIMSGTYNLSSDLEAVVTHPPEKSSLARLTEAVRASISSSTDTSAELHPGITAFTAYFAKTVIILAIMSFLVVLSSSVMSENDWKFAWSQAVKRAMLILSVACPCSLGLATPAATMAGLNAALKQGVLVKGGLGTMAKLATLTHMAFDKTGTLTRAGLGVSNAGFLDGFSKQDIYAVLCAVQKHQHTRHIVGRAVFRWAYQQLDSYGKGCLEAIITKDLLLVDGKGVTGKVSLRGDGEWTDVIVGSGRFLEESKVSLEAELLVSTESASRILHIGLNGKWAGFMTLEDIIRPDARGTVERLGEMGLGISMITGDNRFEATRVSSALGIQQQSVISEALPWDKETAIRKIQDSGGVVAMVGDGANDLAAQSAADVSIAVCAGGDASGLGAALALASAADVTLFSGTDLNGLCELVRIAKRTVRQARINLIWALAYNGAGLLATIGVLEPLGIRLEVSMTGMMMAMSSITAYLMEAHTRLNHSSSPPGLLFQIDDESFLGDAEEEMPNPPLQSLLRLGDSDTAAMILSQRHSEMPEIADRMATLILMYRLLKASIIFFFFFFPHPVTIDFLAFPGLRDALIQEKSLYLEASVETLNAFEKDFVSNLTVQWPRLKPVLIRTSPEERVDGGPRFRLDPSFESHCLVYENWAMRDFWTRKYPHLAQYSVSLASFQFLARSTSSIIHSFGTLLIRGQQTLPVFNSILPRHIVHVQFAKSSGFNHTDGYPNTMAHDQRRQHSNRNKDRATSSSQPLLPQTADTDDPKRIANRLAQRKFRRQRKDYIAHLENELALCRAGASDELTQRRREVAKLHEEKAELRELLEHVANTMARVCRVEVTICDQGSRPEVHAGPITPSQTESHGAEDDQITHVADQGKILAQCHTMIDEEQADFDIEADLTTRNHDHHDHAQDDGQTIVVRLADEAPTVEADLDATTSQVDNTKSGRTQDTLAVVALPSPVQDQLPMDMSLTWDDGAYEPGEDCLVPLEDSETSGNSSQQSIEFPDKNQENLPLPVSSNKLMPRFDQILFAAPGTLRGICRSSGCPGRHGGSEKTQLMSIMLRRQVDEAVGYCLSSGELESLESIQAMESTLVTTIVNAIVSMHSMATSMLGIHSMCLAGGSAWVVWQIAKTFWVLPRLADSGIVARAAELGFSSDLFGDSMPDWLRPTDIQKTFEHHSAIDFIPWPHVRELLIMHQEDADLDDILINILKRELPTGADSDRSMDVNTGHHLEIIRNQFLSRQDRLLRDSFYNSISMFRLREDLETPIADCSTLVVDSMMASNVPMLTAS</sequence>
<dbReference type="GO" id="GO:0005524">
    <property type="term" value="F:ATP binding"/>
    <property type="evidence" value="ECO:0007669"/>
    <property type="project" value="UniProtKB-KW"/>
</dbReference>
<dbReference type="PRINTS" id="PR00119">
    <property type="entry name" value="CATATPASE"/>
</dbReference>
<dbReference type="InterPro" id="IPR006121">
    <property type="entry name" value="HMA_dom"/>
</dbReference>
<keyword evidence="7" id="KW-1278">Translocase</keyword>
<feature type="compositionally biased region" description="Polar residues" evidence="11">
    <location>
        <begin position="1327"/>
        <end position="1336"/>
    </location>
</feature>
<dbReference type="Pfam" id="PF00702">
    <property type="entry name" value="Hydrolase"/>
    <property type="match status" value="1"/>
</dbReference>
<dbReference type="NCBIfam" id="TIGR01525">
    <property type="entry name" value="ATPase-IB_hvy"/>
    <property type="match status" value="1"/>
</dbReference>
<dbReference type="InterPro" id="IPR023299">
    <property type="entry name" value="ATPase_P-typ_cyto_dom_N"/>
</dbReference>
<dbReference type="InterPro" id="IPR059000">
    <property type="entry name" value="ATPase_P-type_domA"/>
</dbReference>
<dbReference type="SUPFAM" id="SSF81653">
    <property type="entry name" value="Calcium ATPase, transduction domain A"/>
    <property type="match status" value="1"/>
</dbReference>
<feature type="region of interest" description="Disordered" evidence="11">
    <location>
        <begin position="1323"/>
        <end position="1344"/>
    </location>
</feature>
<feature type="region of interest" description="Disordered" evidence="11">
    <location>
        <begin position="1057"/>
        <end position="1102"/>
    </location>
</feature>
<dbReference type="Pfam" id="PF00122">
    <property type="entry name" value="E1-E2_ATPase"/>
    <property type="match status" value="1"/>
</dbReference>
<dbReference type="GO" id="GO:0016020">
    <property type="term" value="C:membrane"/>
    <property type="evidence" value="ECO:0007669"/>
    <property type="project" value="UniProtKB-SubCell"/>
</dbReference>
<gene>
    <name evidence="14" type="ORF">FNAPI_5864</name>
</gene>
<dbReference type="CDD" id="cd14688">
    <property type="entry name" value="bZIP_YAP"/>
    <property type="match status" value="1"/>
</dbReference>
<feature type="coiled-coil region" evidence="10">
    <location>
        <begin position="1137"/>
        <end position="1167"/>
    </location>
</feature>
<dbReference type="Gene3D" id="2.70.150.10">
    <property type="entry name" value="Calcium-transporting ATPase, cytoplasmic transduction domain A"/>
    <property type="match status" value="1"/>
</dbReference>
<evidence type="ECO:0000256" key="7">
    <source>
        <dbReference type="ARBA" id="ARBA00022967"/>
    </source>
</evidence>
<dbReference type="Proteomes" id="UP000574317">
    <property type="component" value="Unassembled WGS sequence"/>
</dbReference>
<evidence type="ECO:0000313" key="15">
    <source>
        <dbReference type="Proteomes" id="UP000574317"/>
    </source>
</evidence>
<dbReference type="SUPFAM" id="SSF56784">
    <property type="entry name" value="HAD-like"/>
    <property type="match status" value="1"/>
</dbReference>
<dbReference type="Gene3D" id="1.20.5.170">
    <property type="match status" value="1"/>
</dbReference>
<evidence type="ECO:0000256" key="2">
    <source>
        <dbReference type="ARBA" id="ARBA00006024"/>
    </source>
</evidence>
<evidence type="ECO:0000313" key="14">
    <source>
        <dbReference type="EMBL" id="KAF5556073.1"/>
    </source>
</evidence>
<dbReference type="PROSITE" id="PS50846">
    <property type="entry name" value="HMA_2"/>
    <property type="match status" value="1"/>
</dbReference>
<dbReference type="FunFam" id="3.30.70.100:FF:000001">
    <property type="entry name" value="ATPase copper transporting beta"/>
    <property type="match status" value="1"/>
</dbReference>
<feature type="compositionally biased region" description="Basic and acidic residues" evidence="11">
    <location>
        <begin position="1068"/>
        <end position="1082"/>
    </location>
</feature>
<protein>
    <submittedName>
        <fullName evidence="14">P-type ATPase</fullName>
    </submittedName>
</protein>
<keyword evidence="8 12" id="KW-1133">Transmembrane helix</keyword>
<keyword evidence="10" id="KW-0175">Coiled coil</keyword>
<feature type="transmembrane region" description="Helical" evidence="12">
    <location>
        <begin position="435"/>
        <end position="463"/>
    </location>
</feature>
<dbReference type="CDD" id="cd00371">
    <property type="entry name" value="HMA"/>
    <property type="match status" value="1"/>
</dbReference>
<feature type="transmembrane region" description="Helical" evidence="12">
    <location>
        <begin position="879"/>
        <end position="900"/>
    </location>
</feature>
<dbReference type="PROSITE" id="PS00154">
    <property type="entry name" value="ATPASE_E1_E2"/>
    <property type="match status" value="1"/>
</dbReference>
<dbReference type="Gene3D" id="3.40.1110.10">
    <property type="entry name" value="Calcium-transporting ATPase, cytoplasmic domain N"/>
    <property type="match status" value="1"/>
</dbReference>
<name>A0A8H5N8X1_9HYPO</name>
<dbReference type="PANTHER" id="PTHR43520:SF32">
    <property type="entry name" value="COPPER RESISTANCE P-TYPE ATPASE (EUROFUNG)"/>
    <property type="match status" value="1"/>
</dbReference>
<dbReference type="SUPFAM" id="SSF57959">
    <property type="entry name" value="Leucine zipper domain"/>
    <property type="match status" value="1"/>
</dbReference>
<keyword evidence="6" id="KW-0067">ATP-binding</keyword>
<comment type="caution">
    <text evidence="14">The sequence shown here is derived from an EMBL/GenBank/DDBJ whole genome shotgun (WGS) entry which is preliminary data.</text>
</comment>
<dbReference type="InterPro" id="IPR023298">
    <property type="entry name" value="ATPase_P-typ_TM_dom_sf"/>
</dbReference>
<dbReference type="SUPFAM" id="SSF81665">
    <property type="entry name" value="Calcium ATPase, transmembrane domain M"/>
    <property type="match status" value="1"/>
</dbReference>
<proteinExistence type="inferred from homology"/>
<dbReference type="InterPro" id="IPR046347">
    <property type="entry name" value="bZIP_sf"/>
</dbReference>
<comment type="subcellular location">
    <subcellularLocation>
        <location evidence="1">Membrane</location>
        <topology evidence="1">Multi-pass membrane protein</topology>
    </subcellularLocation>
</comment>
<dbReference type="SUPFAM" id="SSF81660">
    <property type="entry name" value="Metal cation-transporting ATPase, ATP-binding domain N"/>
    <property type="match status" value="1"/>
</dbReference>
<accession>A0A8H5N8X1</accession>
<comment type="similarity">
    <text evidence="2">Belongs to the cation transport ATPase (P-type) (TC 3.A.3) family. Type IB subfamily.</text>
</comment>
<keyword evidence="5" id="KW-0547">Nucleotide-binding</keyword>
<dbReference type="InterPro" id="IPR027256">
    <property type="entry name" value="P-typ_ATPase_IB"/>
</dbReference>
<dbReference type="InterPro" id="IPR001757">
    <property type="entry name" value="P_typ_ATPase"/>
</dbReference>
<evidence type="ECO:0000256" key="10">
    <source>
        <dbReference type="SAM" id="Coils"/>
    </source>
</evidence>
<dbReference type="SUPFAM" id="SSF55008">
    <property type="entry name" value="HMA, heavy metal-associated domain"/>
    <property type="match status" value="1"/>
</dbReference>
<feature type="domain" description="HMA" evidence="13">
    <location>
        <begin position="46"/>
        <end position="112"/>
    </location>
</feature>
<dbReference type="GO" id="GO:0055070">
    <property type="term" value="P:copper ion homeostasis"/>
    <property type="evidence" value="ECO:0007669"/>
    <property type="project" value="TreeGrafter"/>
</dbReference>
<evidence type="ECO:0000256" key="3">
    <source>
        <dbReference type="ARBA" id="ARBA00022692"/>
    </source>
</evidence>
<dbReference type="EMBL" id="JAAOAO010000212">
    <property type="protein sequence ID" value="KAF5556073.1"/>
    <property type="molecule type" value="Genomic_DNA"/>
</dbReference>
<dbReference type="PANTHER" id="PTHR43520">
    <property type="entry name" value="ATP7, ISOFORM B"/>
    <property type="match status" value="1"/>
</dbReference>